<evidence type="ECO:0000313" key="7">
    <source>
        <dbReference type="EMBL" id="KGE89402.1"/>
    </source>
</evidence>
<evidence type="ECO:0000256" key="4">
    <source>
        <dbReference type="PROSITE-ProRule" id="PRU00473"/>
    </source>
</evidence>
<dbReference type="InterPro" id="IPR006664">
    <property type="entry name" value="OMP_bac"/>
</dbReference>
<keyword evidence="3" id="KW-0998">Cell outer membrane</keyword>
<dbReference type="InterPro" id="IPR050330">
    <property type="entry name" value="Bact_OuterMem_StrucFunc"/>
</dbReference>
<gene>
    <name evidence="7" type="ORF">IX84_03570</name>
</gene>
<dbReference type="PRINTS" id="PR01021">
    <property type="entry name" value="OMPADOMAIN"/>
</dbReference>
<evidence type="ECO:0000256" key="3">
    <source>
        <dbReference type="ARBA" id="ARBA00023237"/>
    </source>
</evidence>
<dbReference type="SUPFAM" id="SSF103088">
    <property type="entry name" value="OmpA-like"/>
    <property type="match status" value="1"/>
</dbReference>
<proteinExistence type="predicted"/>
<dbReference type="CDD" id="cd07185">
    <property type="entry name" value="OmpA_C-like"/>
    <property type="match status" value="1"/>
</dbReference>
<dbReference type="SUPFAM" id="SSF82171">
    <property type="entry name" value="DPP6 N-terminal domain-like"/>
    <property type="match status" value="1"/>
</dbReference>
<accession>A0A098SEM7</accession>
<keyword evidence="2 4" id="KW-0472">Membrane</keyword>
<sequence>MRYLPSLRPAVFIVLCGLLAFPLFGQVKKGRKYINAKAYDEAAAAFERHLSHAKWGAAAHLEMGHLLTLEETISLSDIQSALSYISAADSIYQSLPSKKQRKQRKLGVSPNTLRRAQSDMVKLAMGLLKEQGEILAYDQFMDEVPPLSRFNQRRAEGVRSFIVNAEMERLNSLSYKTLTALVNRHGDLLRKNHLGFENRIKGQLLRSFLKAYELGDLKKMAEDHPSHWIAAECYLDAFVEAAKSPGIGALLDFLNDYPLSMINDFASEAVARQLSGIDQSALTEVQAARLQEVRSFTKVNNQMRWGLAPDDIDGLIEVINRGAPAQRTYVLMQRVVEQLRRDKAWASAIRLISACGPQFPDERPPGCRANFVYYTTKERWVEDATAILSRPADSLHLYPIDELNTGRNERSPVIDVSGEVLYYSSPDAEMGTEILESTYDYESGKWQQPKVVASLSTEQNEAPLSITADGNTMLLFRNGKLFTSRRSIDGWSPADSLKSEVNAFPWLGRAVLSPDGNALIFAASKEALENLYRPSDIDIFVALRQKDGRFGHPFPIGPAINTDEQERSPFLHADGKTFYFSSSGHGGLGETDVFMCRRLDDTWRNWTEPVNLGKEINSIYHDWGYNLSLSPSGSIGYLSSDDLGWSYHSDLYATGIPEAARPQRQKTVIGAVTSEYPITSDTKIVIRDAKSNAVIAEVSAQPNGRFQYVLPDSVAQVKFEVNRPGIFPKSAVAELPAGKEVVRLNDTMDVVTLKAMVQEGKAAPIEVYFPTNGAQLDSTSYFNLQQLFELVKDRTWVLEISGHTDQEGAEPYNLRLSKERAESVSSHLRNLGLPEERLRPVGRGSGMPVAKNDTEAGRAKNRRVEIRLLLPDDKD</sequence>
<dbReference type="Proteomes" id="UP000029736">
    <property type="component" value="Unassembled WGS sequence"/>
</dbReference>
<evidence type="ECO:0000256" key="5">
    <source>
        <dbReference type="SAM" id="MobiDB-lite"/>
    </source>
</evidence>
<comment type="caution">
    <text evidence="7">The sequence shown here is derived from an EMBL/GenBank/DDBJ whole genome shotgun (WGS) entry which is preliminary data.</text>
</comment>
<dbReference type="STRING" id="1524460.IX84_03570"/>
<dbReference type="AlphaFoldDB" id="A0A098SEM7"/>
<dbReference type="RefSeq" id="WP_044216535.1">
    <property type="nucleotide sequence ID" value="NZ_JBKAGJ010000019.1"/>
</dbReference>
<name>A0A098SEM7_9BACT</name>
<keyword evidence="8" id="KW-1185">Reference proteome</keyword>
<dbReference type="Pfam" id="PF07676">
    <property type="entry name" value="PD40"/>
    <property type="match status" value="1"/>
</dbReference>
<dbReference type="GO" id="GO:0009279">
    <property type="term" value="C:cell outer membrane"/>
    <property type="evidence" value="ECO:0007669"/>
    <property type="project" value="UniProtKB-SubCell"/>
</dbReference>
<dbReference type="InterPro" id="IPR011659">
    <property type="entry name" value="WD40"/>
</dbReference>
<dbReference type="PANTHER" id="PTHR30329:SF21">
    <property type="entry name" value="LIPOPROTEIN YIAD-RELATED"/>
    <property type="match status" value="1"/>
</dbReference>
<evidence type="ECO:0000256" key="1">
    <source>
        <dbReference type="ARBA" id="ARBA00004442"/>
    </source>
</evidence>
<dbReference type="Pfam" id="PF00691">
    <property type="entry name" value="OmpA"/>
    <property type="match status" value="1"/>
</dbReference>
<dbReference type="InterPro" id="IPR036737">
    <property type="entry name" value="OmpA-like_sf"/>
</dbReference>
<protein>
    <recommendedName>
        <fullName evidence="6">OmpA-like domain-containing protein</fullName>
    </recommendedName>
</protein>
<evidence type="ECO:0000259" key="6">
    <source>
        <dbReference type="PROSITE" id="PS51123"/>
    </source>
</evidence>
<organism evidence="7 8">
    <name type="scientific">Phaeodactylibacter xiamenensis</name>
    <dbReference type="NCBI Taxonomy" id="1524460"/>
    <lineage>
        <taxon>Bacteria</taxon>
        <taxon>Pseudomonadati</taxon>
        <taxon>Bacteroidota</taxon>
        <taxon>Saprospiria</taxon>
        <taxon>Saprospirales</taxon>
        <taxon>Haliscomenobacteraceae</taxon>
        <taxon>Phaeodactylibacter</taxon>
    </lineage>
</organism>
<dbReference type="PANTHER" id="PTHR30329">
    <property type="entry name" value="STATOR ELEMENT OF FLAGELLAR MOTOR COMPLEX"/>
    <property type="match status" value="1"/>
</dbReference>
<dbReference type="PROSITE" id="PS51123">
    <property type="entry name" value="OMPA_2"/>
    <property type="match status" value="1"/>
</dbReference>
<dbReference type="Gene3D" id="3.30.1330.60">
    <property type="entry name" value="OmpA-like domain"/>
    <property type="match status" value="1"/>
</dbReference>
<evidence type="ECO:0000313" key="8">
    <source>
        <dbReference type="Proteomes" id="UP000029736"/>
    </source>
</evidence>
<feature type="domain" description="OmpA-like" evidence="6">
    <location>
        <begin position="756"/>
        <end position="872"/>
    </location>
</feature>
<dbReference type="InterPro" id="IPR006665">
    <property type="entry name" value="OmpA-like"/>
</dbReference>
<evidence type="ECO:0000256" key="2">
    <source>
        <dbReference type="ARBA" id="ARBA00023136"/>
    </source>
</evidence>
<reference evidence="7 8" key="1">
    <citation type="journal article" date="2014" name="Int. J. Syst. Evol. Microbiol.">
        <title>Phaeodactylibacter xiamenensis gen. nov., sp. nov., a member of the family Saprospiraceae isolated from the marine alga Phaeodactylum tricornutum.</title>
        <authorList>
            <person name="Chen Z.Jr."/>
            <person name="Lei X."/>
            <person name="Lai Q."/>
            <person name="Li Y."/>
            <person name="Zhang B."/>
            <person name="Zhang J."/>
            <person name="Zhang H."/>
            <person name="Yang L."/>
            <person name="Zheng W."/>
            <person name="Tian Y."/>
            <person name="Yu Z."/>
            <person name="Xu H.Jr."/>
            <person name="Zheng T."/>
        </authorList>
    </citation>
    <scope>NUCLEOTIDE SEQUENCE [LARGE SCALE GENOMIC DNA]</scope>
    <source>
        <strain evidence="7 8">KD52</strain>
    </source>
</reference>
<comment type="subcellular location">
    <subcellularLocation>
        <location evidence="1">Cell outer membrane</location>
    </subcellularLocation>
</comment>
<dbReference type="PRINTS" id="PR01023">
    <property type="entry name" value="NAFLGMOTY"/>
</dbReference>
<dbReference type="OrthoDB" id="1490539at2"/>
<feature type="region of interest" description="Disordered" evidence="5">
    <location>
        <begin position="826"/>
        <end position="858"/>
    </location>
</feature>
<dbReference type="EMBL" id="JPOS01000010">
    <property type="protein sequence ID" value="KGE89402.1"/>
    <property type="molecule type" value="Genomic_DNA"/>
</dbReference>